<accession>A0A9K3PW46</accession>
<organism evidence="2 3">
    <name type="scientific">Nitzschia inconspicua</name>
    <dbReference type="NCBI Taxonomy" id="303405"/>
    <lineage>
        <taxon>Eukaryota</taxon>
        <taxon>Sar</taxon>
        <taxon>Stramenopiles</taxon>
        <taxon>Ochrophyta</taxon>
        <taxon>Bacillariophyta</taxon>
        <taxon>Bacillariophyceae</taxon>
        <taxon>Bacillariophycidae</taxon>
        <taxon>Bacillariales</taxon>
        <taxon>Bacillariaceae</taxon>
        <taxon>Nitzschia</taxon>
    </lineage>
</organism>
<feature type="compositionally biased region" description="Polar residues" evidence="1">
    <location>
        <begin position="76"/>
        <end position="90"/>
    </location>
</feature>
<feature type="region of interest" description="Disordered" evidence="1">
    <location>
        <begin position="657"/>
        <end position="723"/>
    </location>
</feature>
<name>A0A9K3PW46_9STRA</name>
<gene>
    <name evidence="2" type="ORF">IV203_036821</name>
</gene>
<feature type="compositionally biased region" description="Polar residues" evidence="1">
    <location>
        <begin position="657"/>
        <end position="670"/>
    </location>
</feature>
<reference evidence="2" key="2">
    <citation type="submission" date="2021-04" db="EMBL/GenBank/DDBJ databases">
        <authorList>
            <person name="Podell S."/>
        </authorList>
    </citation>
    <scope>NUCLEOTIDE SEQUENCE</scope>
    <source>
        <strain evidence="2">Hildebrandi</strain>
    </source>
</reference>
<evidence type="ECO:0008006" key="4">
    <source>
        <dbReference type="Google" id="ProtNLM"/>
    </source>
</evidence>
<dbReference type="Proteomes" id="UP000693970">
    <property type="component" value="Unassembled WGS sequence"/>
</dbReference>
<feature type="compositionally biased region" description="Low complexity" evidence="1">
    <location>
        <begin position="44"/>
        <end position="57"/>
    </location>
</feature>
<keyword evidence="3" id="KW-1185">Reference proteome</keyword>
<dbReference type="EMBL" id="JAGRRH010000013">
    <property type="protein sequence ID" value="KAG7361720.1"/>
    <property type="molecule type" value="Genomic_DNA"/>
</dbReference>
<reference evidence="2" key="1">
    <citation type="journal article" date="2021" name="Sci. Rep.">
        <title>Diploid genomic architecture of Nitzschia inconspicua, an elite biomass production diatom.</title>
        <authorList>
            <person name="Oliver A."/>
            <person name="Podell S."/>
            <person name="Pinowska A."/>
            <person name="Traller J.C."/>
            <person name="Smith S.R."/>
            <person name="McClure R."/>
            <person name="Beliaev A."/>
            <person name="Bohutskyi P."/>
            <person name="Hill E.A."/>
            <person name="Rabines A."/>
            <person name="Zheng H."/>
            <person name="Allen L.Z."/>
            <person name="Kuo A."/>
            <person name="Grigoriev I.V."/>
            <person name="Allen A.E."/>
            <person name="Hazlebeck D."/>
            <person name="Allen E.E."/>
        </authorList>
    </citation>
    <scope>NUCLEOTIDE SEQUENCE</scope>
    <source>
        <strain evidence="2">Hildebrandi</strain>
    </source>
</reference>
<feature type="region of interest" description="Disordered" evidence="1">
    <location>
        <begin position="71"/>
        <end position="90"/>
    </location>
</feature>
<feature type="region of interest" description="Disordered" evidence="1">
    <location>
        <begin position="1"/>
        <end position="57"/>
    </location>
</feature>
<proteinExistence type="predicted"/>
<evidence type="ECO:0000256" key="1">
    <source>
        <dbReference type="SAM" id="MobiDB-lite"/>
    </source>
</evidence>
<dbReference type="AlphaFoldDB" id="A0A9K3PW46"/>
<dbReference type="OrthoDB" id="46518at2759"/>
<protein>
    <recommendedName>
        <fullName evidence="4">F-box domain-containing protein</fullName>
    </recommendedName>
</protein>
<evidence type="ECO:0000313" key="2">
    <source>
        <dbReference type="EMBL" id="KAG7361720.1"/>
    </source>
</evidence>
<comment type="caution">
    <text evidence="2">The sequence shown here is derived from an EMBL/GenBank/DDBJ whole genome shotgun (WGS) entry which is preliminary data.</text>
</comment>
<sequence length="1036" mass="113558">MDVTSLDDLASFGSEGMFSPEDNNNNNQKHHKYRHRPSTPSINPLAAATPPAAPAASPIFDPVDLSIGQISPGGRSFTSDRSSYNASRSHESTTAGNFLFNAVHMHVQENAKIPNYNKPVDRSNSSNIVHKGFLHNFDFHPSTLFHTTSNRNFTHNNDNNNNNINNGGMNQGGVEHHSEDFSMAELFLKKESSYRKSLNQNYEHVGSLLDTIGSDITRSTSTNNNNNNNNDMPMDDETATETSMEIDALTAAIDPTPWAEIEHKIHKEALQHTRRQQNSLGLMMSTHHHPHHPHQSSYYPYGRHDQLPIPERIPSPPILHNSIQQQQKLLLPSPPAIHTESTNNNGMAQAVATAAAIVAVAENKAATSIDPSRFPTSSTATDLGGDDTTVANSRHTTVPSIGSQLPSNTTLDVNPNKAVLAMASSNARIIPRHFQRQRANSATPPTHAAAHSKNRASVLAAASQKSQYGFGGDHVVPSVPAPPPNHLNHPTIISATTPTDKRMDSILVTTGTTQAHPPATKGPQTKPSLPATATLPDTYDENPQAINSGMAYERKKQRAKDARVKLNESIDRLSISISLAGSQSVERMKQLQNGISSANSAIRQKTIQSNKECLNLAEQAKKWDRPSFVGTAASLIQALNGQCEALIAELVALQEMQSDPQSTGNVSTPARRNVDGDAGSPASRFSPTSKKHSRLPDDTLAPNTSVSIERGPKYGEGNSSTDPEIVHEPLIKRVRVANSNCTSQTSVQCGLTSEEPTDEETVFRGVSRFLDPTSLCRSQCVSKSWQQRRCFRDDDIWLELIVRRFGIFNVRQWRSKYKDFEDNSKSDICNKSLYRDMHAANVMPHFNQQDATLSKLGDTSIGGKISGWVFLVERSNGETLRSVKMKPGNLDSGRTYQSRPVVELKFVIQNTGVGEFPVILKDQVVSVDVSTRRTGGTMAEIGWDDRFRKVVRNLDGTNRESYRGDTGGSECCWKGEICRLGLYEAVVLDVHILAAGCSTTSKFKQKSNFANLLVTVDGRTTTMVIPFSEENGRVAR</sequence>
<evidence type="ECO:0000313" key="3">
    <source>
        <dbReference type="Proteomes" id="UP000693970"/>
    </source>
</evidence>
<feature type="compositionally biased region" description="Basic residues" evidence="1">
    <location>
        <begin position="28"/>
        <end position="37"/>
    </location>
</feature>